<dbReference type="GO" id="GO:0034194">
    <property type="term" value="P:D-galactonate catabolic process"/>
    <property type="evidence" value="ECO:0007669"/>
    <property type="project" value="InterPro"/>
</dbReference>
<dbReference type="KEGG" id="shyd:CJD35_01680"/>
<sequence>MSAYRVIGDWGTSNLRLFRVEDGRIVARRDGPGIAVAGRNAEAAFVDTVAPWLADAMPLSVTLCGMVGARDGWVEAPYADCPSDVEAWRAAATGFDWRGVPIAIMAGLACTGADGVPDVMRGEEAQIFGACVRDPALAQGRRLIVLPGTHSKWALVEDGRVLAFRTVPTGELFALLRDGSTLGPKDSVGDAAEEAAGFAEGLARAGEGAVLAGLFAARAMRLRAGRSADWALGYLSGLLIGGEIAEARALLRADHGVTLIGDARLSDRYARALAVQGVESHRLDGDACALAGLGYAGDMLV</sequence>
<dbReference type="EMBL" id="CP022745">
    <property type="protein sequence ID" value="ASY43303.1"/>
    <property type="molecule type" value="Genomic_DNA"/>
</dbReference>
<dbReference type="InterPro" id="IPR042257">
    <property type="entry name" value="DGOK_C"/>
</dbReference>
<proteinExistence type="predicted"/>
<dbReference type="Proteomes" id="UP000217141">
    <property type="component" value="Chromosome I"/>
</dbReference>
<dbReference type="InterPro" id="IPR042258">
    <property type="entry name" value="DGOK_N"/>
</dbReference>
<keyword evidence="1" id="KW-0808">Transferase</keyword>
<dbReference type="Pfam" id="PF05035">
    <property type="entry name" value="DGOK"/>
    <property type="match status" value="1"/>
</dbReference>
<dbReference type="Gene3D" id="3.30.420.310">
    <property type="entry name" value="2-keto-3-deoxy-galactonokinase, C-terminal domain"/>
    <property type="match status" value="1"/>
</dbReference>
<keyword evidence="1" id="KW-0418">Kinase</keyword>
<reference evidence="1 2" key="1">
    <citation type="submission" date="2017-08" db="EMBL/GenBank/DDBJ databases">
        <title>Whole Genome Sequence of Sphingobium hydrophobicum C1: Insights into Adaption to the Electronic-waste Contaminated Sediment.</title>
        <authorList>
            <person name="Song D."/>
            <person name="Chen X."/>
            <person name="Xu M."/>
        </authorList>
    </citation>
    <scope>NUCLEOTIDE SEQUENCE [LARGE SCALE GENOMIC DNA]</scope>
    <source>
        <strain evidence="1 2">C1</strain>
    </source>
</reference>
<organism evidence="1 2">
    <name type="scientific">Sphingobium xenophagum</name>
    <dbReference type="NCBI Taxonomy" id="121428"/>
    <lineage>
        <taxon>Bacteria</taxon>
        <taxon>Pseudomonadati</taxon>
        <taxon>Pseudomonadota</taxon>
        <taxon>Alphaproteobacteria</taxon>
        <taxon>Sphingomonadales</taxon>
        <taxon>Sphingomonadaceae</taxon>
        <taxon>Sphingobium</taxon>
    </lineage>
</organism>
<evidence type="ECO:0000313" key="1">
    <source>
        <dbReference type="EMBL" id="ASY43303.1"/>
    </source>
</evidence>
<name>A0A249MPL9_SPHXE</name>
<protein>
    <submittedName>
        <fullName evidence="1">2-dehydro-3-deoxygalactonokinase</fullName>
    </submittedName>
</protein>
<dbReference type="RefSeq" id="WP_017182639.1">
    <property type="nucleotide sequence ID" value="NZ_CP022745.1"/>
</dbReference>
<evidence type="ECO:0000313" key="2">
    <source>
        <dbReference type="Proteomes" id="UP000217141"/>
    </source>
</evidence>
<gene>
    <name evidence="1" type="ORF">CJD35_01680</name>
</gene>
<dbReference type="InterPro" id="IPR007729">
    <property type="entry name" value="DGOK"/>
</dbReference>
<accession>A0A249MPL9</accession>
<dbReference type="AlphaFoldDB" id="A0A249MPL9"/>
<dbReference type="GO" id="GO:0008671">
    <property type="term" value="F:2-dehydro-3-deoxygalactonokinase activity"/>
    <property type="evidence" value="ECO:0007669"/>
    <property type="project" value="InterPro"/>
</dbReference>
<dbReference type="Gene3D" id="3.30.420.300">
    <property type="entry name" value="2-keto-3-deoxy-galactonokinase, substrate binding domain"/>
    <property type="match status" value="1"/>
</dbReference>